<feature type="domain" description="Amine oxidase" evidence="5">
    <location>
        <begin position="170"/>
        <end position="409"/>
    </location>
</feature>
<accession>A0A4P9VHK2</accession>
<dbReference type="InterPro" id="IPR036188">
    <property type="entry name" value="FAD/NAD-bd_sf"/>
</dbReference>
<dbReference type="Proteomes" id="UP000257039">
    <property type="component" value="Unassembled WGS sequence"/>
</dbReference>
<organism evidence="6 7">
    <name type="scientific">Zooshikella ganghwensis</name>
    <dbReference type="NCBI Taxonomy" id="202772"/>
    <lineage>
        <taxon>Bacteria</taxon>
        <taxon>Pseudomonadati</taxon>
        <taxon>Pseudomonadota</taxon>
        <taxon>Gammaproteobacteria</taxon>
        <taxon>Oceanospirillales</taxon>
        <taxon>Zooshikellaceae</taxon>
        <taxon>Zooshikella</taxon>
    </lineage>
</organism>
<reference evidence="6 7" key="1">
    <citation type="submission" date="2017-04" db="EMBL/GenBank/DDBJ databases">
        <title>Draft genome sequence of Zooshikella ganghwensis VG4 isolated from Red Sea sediments.</title>
        <authorList>
            <person name="Rehman Z."/>
            <person name="Alam I."/>
            <person name="Kamau A."/>
            <person name="Bajic V."/>
            <person name="Leiknes T."/>
        </authorList>
    </citation>
    <scope>NUCLEOTIDE SEQUENCE [LARGE SCALE GENOMIC DNA]</scope>
    <source>
        <strain evidence="6 7">VG4</strain>
    </source>
</reference>
<dbReference type="Pfam" id="PF01593">
    <property type="entry name" value="Amino_oxidase"/>
    <property type="match status" value="1"/>
</dbReference>
<gene>
    <name evidence="6" type="ORF">B9G39_03490</name>
</gene>
<keyword evidence="7" id="KW-1185">Reference proteome</keyword>
<feature type="binding site" evidence="4">
    <location>
        <begin position="59"/>
        <end position="62"/>
    </location>
    <ligand>
        <name>FAD</name>
        <dbReference type="ChEBI" id="CHEBI:57692"/>
    </ligand>
</feature>
<feature type="binding site" evidence="4">
    <location>
        <position position="62"/>
    </location>
    <ligand>
        <name>FAD</name>
        <dbReference type="ChEBI" id="CHEBI:57692"/>
    </ligand>
</feature>
<feature type="binding site" evidence="4">
    <location>
        <position position="306"/>
    </location>
    <ligand>
        <name>substrate</name>
    </ligand>
</feature>
<dbReference type="Pfam" id="PF13450">
    <property type="entry name" value="NAD_binding_8"/>
    <property type="match status" value="1"/>
</dbReference>
<dbReference type="PROSITE" id="PS51257">
    <property type="entry name" value="PROKAR_LIPOPROTEIN"/>
    <property type="match status" value="1"/>
</dbReference>
<keyword evidence="3" id="KW-0560">Oxidoreductase</keyword>
<evidence type="ECO:0000256" key="3">
    <source>
        <dbReference type="ARBA" id="ARBA00023002"/>
    </source>
</evidence>
<sequence length="427" mass="49365">MKHLDVIIIGAGISGLSCAASLIKNPLCNNLKIGIFEKQNRLGGRAHTIKYNNTNFELGAGRYSPELHPNVHQLTIDFHKEVEEFPFIELKHKGKHITFVKNTLERLRRIKPPNTETSFYNFLCLNVGIKKANLIIGVLGYDSLYLPYISVSTGYDIIEKHPETQSLVGHDKRQWFNLKEGFSSVINSLKDLIEQRNVSIYQEHLLHNIVYNPDRSTLSFQTPNNQIIHYNCKYAILAIPPSFLDKIDPQFPKAWSQFNYESIPLFKSVLYYKQPWWKKYKLEDSIYILNNPIRRLYFKSDKYLFFYNDGKQADYWNKLVSTKPDEYIDQIHYLISKELNINEAIPEPIVHIEKYWSKGVEFSTNYSDDHPLVLENTQQNIIACSDAYTSHCGWMEGGIISGKKAASVLLEKINKAHTKQSNLALAL</sequence>
<comment type="similarity">
    <text evidence="2">Belongs to the flavin monoamine oxidase family.</text>
</comment>
<dbReference type="RefSeq" id="WP_094786065.1">
    <property type="nucleotide sequence ID" value="NZ_NDXW01000001.1"/>
</dbReference>
<name>A0A4P9VHK2_9GAMM</name>
<dbReference type="InterPro" id="IPR050703">
    <property type="entry name" value="Flavin_MAO"/>
</dbReference>
<dbReference type="Gene3D" id="3.50.50.60">
    <property type="entry name" value="FAD/NAD(P)-binding domain"/>
    <property type="match status" value="1"/>
</dbReference>
<comment type="caution">
    <text evidence="6">The sequence shown here is derived from an EMBL/GenBank/DDBJ whole genome shotgun (WGS) entry which is preliminary data.</text>
</comment>
<dbReference type="PANTHER" id="PTHR43563">
    <property type="entry name" value="AMINE OXIDASE"/>
    <property type="match status" value="1"/>
</dbReference>
<evidence type="ECO:0000313" key="6">
    <source>
        <dbReference type="EMBL" id="RDH42583.1"/>
    </source>
</evidence>
<evidence type="ECO:0000256" key="1">
    <source>
        <dbReference type="ARBA" id="ARBA00001974"/>
    </source>
</evidence>
<dbReference type="EMBL" id="NDXW01000001">
    <property type="protein sequence ID" value="RDH42583.1"/>
    <property type="molecule type" value="Genomic_DNA"/>
</dbReference>
<protein>
    <submittedName>
        <fullName evidence="6">FAD-dependent oxidoreductase</fullName>
    </submittedName>
</protein>
<evidence type="ECO:0000259" key="5">
    <source>
        <dbReference type="Pfam" id="PF01593"/>
    </source>
</evidence>
<dbReference type="PRINTS" id="PR00757">
    <property type="entry name" value="AMINEOXDASEF"/>
</dbReference>
<comment type="cofactor">
    <cofactor evidence="1">
        <name>FAD</name>
        <dbReference type="ChEBI" id="CHEBI:57692"/>
    </cofactor>
</comment>
<dbReference type="SUPFAM" id="SSF51905">
    <property type="entry name" value="FAD/NAD(P)-binding domain"/>
    <property type="match status" value="1"/>
</dbReference>
<evidence type="ECO:0000256" key="2">
    <source>
        <dbReference type="ARBA" id="ARBA00005995"/>
    </source>
</evidence>
<evidence type="ECO:0000313" key="7">
    <source>
        <dbReference type="Proteomes" id="UP000257039"/>
    </source>
</evidence>
<evidence type="ECO:0000256" key="4">
    <source>
        <dbReference type="PIRSR" id="PIRSR601613-1"/>
    </source>
</evidence>
<dbReference type="GO" id="GO:0016491">
    <property type="term" value="F:oxidoreductase activity"/>
    <property type="evidence" value="ECO:0007669"/>
    <property type="project" value="UniProtKB-KW"/>
</dbReference>
<proteinExistence type="inferred from homology"/>
<dbReference type="InterPro" id="IPR001613">
    <property type="entry name" value="Flavin_amine_oxidase"/>
</dbReference>
<dbReference type="AlphaFoldDB" id="A0A4P9VHK2"/>
<feature type="binding site" evidence="4">
    <location>
        <position position="14"/>
    </location>
    <ligand>
        <name>FAD</name>
        <dbReference type="ChEBI" id="CHEBI:57692"/>
    </ligand>
</feature>
<feature type="binding site" evidence="4">
    <location>
        <position position="210"/>
    </location>
    <ligand>
        <name>FAD</name>
        <dbReference type="ChEBI" id="CHEBI:57692"/>
    </ligand>
</feature>
<dbReference type="InterPro" id="IPR002937">
    <property type="entry name" value="Amino_oxidase"/>
</dbReference>
<dbReference type="PANTHER" id="PTHR43563:SF1">
    <property type="entry name" value="AMINE OXIDASE [FLAVIN-CONTAINING] B"/>
    <property type="match status" value="1"/>
</dbReference>